<sequence>MEACFYMATALVGMFTLFFQGILTCVDKPKEQTSRSTRRKRKLLDSLVKLKRELKGIDEINRKESFSSLLLKVRRPHELIETHFCCDFFGSPIRRPIRRRHRITITVRCTRRPRHCLGML</sequence>
<accession>A0A9P5PKQ3</accession>
<dbReference type="EMBL" id="JADNRY010000109">
    <property type="protein sequence ID" value="KAF9065096.1"/>
    <property type="molecule type" value="Genomic_DNA"/>
</dbReference>
<dbReference type="Proteomes" id="UP000772434">
    <property type="component" value="Unassembled WGS sequence"/>
</dbReference>
<feature type="transmembrane region" description="Helical" evidence="1">
    <location>
        <begin position="6"/>
        <end position="26"/>
    </location>
</feature>
<organism evidence="2 3">
    <name type="scientific">Rhodocollybia butyracea</name>
    <dbReference type="NCBI Taxonomy" id="206335"/>
    <lineage>
        <taxon>Eukaryota</taxon>
        <taxon>Fungi</taxon>
        <taxon>Dikarya</taxon>
        <taxon>Basidiomycota</taxon>
        <taxon>Agaricomycotina</taxon>
        <taxon>Agaricomycetes</taxon>
        <taxon>Agaricomycetidae</taxon>
        <taxon>Agaricales</taxon>
        <taxon>Marasmiineae</taxon>
        <taxon>Omphalotaceae</taxon>
        <taxon>Rhodocollybia</taxon>
    </lineage>
</organism>
<name>A0A9P5PKQ3_9AGAR</name>
<keyword evidence="1" id="KW-0812">Transmembrane</keyword>
<dbReference type="AlphaFoldDB" id="A0A9P5PKQ3"/>
<evidence type="ECO:0008006" key="4">
    <source>
        <dbReference type="Google" id="ProtNLM"/>
    </source>
</evidence>
<keyword evidence="1" id="KW-1133">Transmembrane helix</keyword>
<protein>
    <recommendedName>
        <fullName evidence="4">Transmembrane protein</fullName>
    </recommendedName>
</protein>
<keyword evidence="3" id="KW-1185">Reference proteome</keyword>
<evidence type="ECO:0000256" key="1">
    <source>
        <dbReference type="SAM" id="Phobius"/>
    </source>
</evidence>
<evidence type="ECO:0000313" key="3">
    <source>
        <dbReference type="Proteomes" id="UP000772434"/>
    </source>
</evidence>
<evidence type="ECO:0000313" key="2">
    <source>
        <dbReference type="EMBL" id="KAF9065096.1"/>
    </source>
</evidence>
<gene>
    <name evidence="2" type="ORF">BDP27DRAFT_81082</name>
</gene>
<comment type="caution">
    <text evidence="2">The sequence shown here is derived from an EMBL/GenBank/DDBJ whole genome shotgun (WGS) entry which is preliminary data.</text>
</comment>
<proteinExistence type="predicted"/>
<reference evidence="2" key="1">
    <citation type="submission" date="2020-11" db="EMBL/GenBank/DDBJ databases">
        <authorList>
            <consortium name="DOE Joint Genome Institute"/>
            <person name="Ahrendt S."/>
            <person name="Riley R."/>
            <person name="Andreopoulos W."/>
            <person name="Labutti K."/>
            <person name="Pangilinan J."/>
            <person name="Ruiz-Duenas F.J."/>
            <person name="Barrasa J.M."/>
            <person name="Sanchez-Garcia M."/>
            <person name="Camarero S."/>
            <person name="Miyauchi S."/>
            <person name="Serrano A."/>
            <person name="Linde D."/>
            <person name="Babiker R."/>
            <person name="Drula E."/>
            <person name="Ayuso-Fernandez I."/>
            <person name="Pacheco R."/>
            <person name="Padilla G."/>
            <person name="Ferreira P."/>
            <person name="Barriuso J."/>
            <person name="Kellner H."/>
            <person name="Castanera R."/>
            <person name="Alfaro M."/>
            <person name="Ramirez L."/>
            <person name="Pisabarro A.G."/>
            <person name="Kuo A."/>
            <person name="Tritt A."/>
            <person name="Lipzen A."/>
            <person name="He G."/>
            <person name="Yan M."/>
            <person name="Ng V."/>
            <person name="Cullen D."/>
            <person name="Martin F."/>
            <person name="Rosso M.-N."/>
            <person name="Henrissat B."/>
            <person name="Hibbett D."/>
            <person name="Martinez A.T."/>
            <person name="Grigoriev I.V."/>
        </authorList>
    </citation>
    <scope>NUCLEOTIDE SEQUENCE</scope>
    <source>
        <strain evidence="2">AH 40177</strain>
    </source>
</reference>
<keyword evidence="1" id="KW-0472">Membrane</keyword>